<gene>
    <name evidence="10" type="primary">yjgD</name>
    <name evidence="10" type="ORF">GCM10010918_49550</name>
</gene>
<dbReference type="InterPro" id="IPR035906">
    <property type="entry name" value="MetI-like_sf"/>
</dbReference>
<evidence type="ECO:0000256" key="3">
    <source>
        <dbReference type="ARBA" id="ARBA00022475"/>
    </source>
</evidence>
<dbReference type="RefSeq" id="WP_229692374.1">
    <property type="nucleotide sequence ID" value="NZ_BMHY01000015.1"/>
</dbReference>
<dbReference type="GO" id="GO:0006865">
    <property type="term" value="P:amino acid transport"/>
    <property type="evidence" value="ECO:0007669"/>
    <property type="project" value="UniProtKB-KW"/>
</dbReference>
<keyword evidence="11" id="KW-1185">Reference proteome</keyword>
<keyword evidence="4 8" id="KW-0812">Transmembrane</keyword>
<sequence>MMPNLFDVELVFELIPKLLKYLPVTIELTVISMLAGLLLGLLLAIIKMKKIPVLYQISVVFISFIRGTPILVQLYLSYAGIPLILKYYNHFHETSYNINSIPAIFYVLLALSLNEAAYNSEVIRAALLSVDKGQTEAAHSLGMTYGQVMRRIVLPEAFIVALPTLGNSLIGLMKGTSLAFVCSVVEMTAQSRILAGNNLRFFESYCALALIYWAMTILIERVIALLEKRFDIDFKSLRKRKGDVILD</sequence>
<dbReference type="InterPro" id="IPR000515">
    <property type="entry name" value="MetI-like"/>
</dbReference>
<comment type="caution">
    <text evidence="10">The sequence shown here is derived from an EMBL/GenBank/DDBJ whole genome shotgun (WGS) entry which is preliminary data.</text>
</comment>
<dbReference type="Proteomes" id="UP000600247">
    <property type="component" value="Unassembled WGS sequence"/>
</dbReference>
<keyword evidence="7 8" id="KW-0472">Membrane</keyword>
<feature type="transmembrane region" description="Helical" evidence="8">
    <location>
        <begin position="96"/>
        <end position="114"/>
    </location>
</feature>
<keyword evidence="2 8" id="KW-0813">Transport</keyword>
<accession>A0A917HNH3</accession>
<evidence type="ECO:0000259" key="9">
    <source>
        <dbReference type="PROSITE" id="PS50928"/>
    </source>
</evidence>
<dbReference type="AlphaFoldDB" id="A0A917HNH3"/>
<dbReference type="EMBL" id="BMHY01000015">
    <property type="protein sequence ID" value="GGG85636.1"/>
    <property type="molecule type" value="Genomic_DNA"/>
</dbReference>
<evidence type="ECO:0000256" key="4">
    <source>
        <dbReference type="ARBA" id="ARBA00022692"/>
    </source>
</evidence>
<dbReference type="GO" id="GO:0022857">
    <property type="term" value="F:transmembrane transporter activity"/>
    <property type="evidence" value="ECO:0007669"/>
    <property type="project" value="InterPro"/>
</dbReference>
<dbReference type="Gene3D" id="1.10.3720.10">
    <property type="entry name" value="MetI-like"/>
    <property type="match status" value="1"/>
</dbReference>
<evidence type="ECO:0000256" key="2">
    <source>
        <dbReference type="ARBA" id="ARBA00022448"/>
    </source>
</evidence>
<keyword evidence="3" id="KW-1003">Cell membrane</keyword>
<name>A0A917HNH3_9BACL</name>
<dbReference type="NCBIfam" id="TIGR01726">
    <property type="entry name" value="HEQRo_perm_3TM"/>
    <property type="match status" value="1"/>
</dbReference>
<dbReference type="SUPFAM" id="SSF161098">
    <property type="entry name" value="MetI-like"/>
    <property type="match status" value="1"/>
</dbReference>
<dbReference type="CDD" id="cd06261">
    <property type="entry name" value="TM_PBP2"/>
    <property type="match status" value="1"/>
</dbReference>
<comment type="similarity">
    <text evidence="8">Belongs to the binding-protein-dependent transport system permease family.</text>
</comment>
<feature type="transmembrane region" description="Helical" evidence="8">
    <location>
        <begin position="20"/>
        <end position="46"/>
    </location>
</feature>
<feature type="transmembrane region" description="Helical" evidence="8">
    <location>
        <begin position="53"/>
        <end position="76"/>
    </location>
</feature>
<evidence type="ECO:0000256" key="7">
    <source>
        <dbReference type="ARBA" id="ARBA00023136"/>
    </source>
</evidence>
<feature type="transmembrane region" description="Helical" evidence="8">
    <location>
        <begin position="201"/>
        <end position="219"/>
    </location>
</feature>
<evidence type="ECO:0000256" key="8">
    <source>
        <dbReference type="RuleBase" id="RU363032"/>
    </source>
</evidence>
<dbReference type="InterPro" id="IPR043429">
    <property type="entry name" value="ArtM/GltK/GlnP/TcyL/YhdX-like"/>
</dbReference>
<keyword evidence="5" id="KW-0029">Amino-acid transport</keyword>
<dbReference type="Pfam" id="PF00528">
    <property type="entry name" value="BPD_transp_1"/>
    <property type="match status" value="1"/>
</dbReference>
<dbReference type="PROSITE" id="PS50928">
    <property type="entry name" value="ABC_TM1"/>
    <property type="match status" value="1"/>
</dbReference>
<protein>
    <submittedName>
        <fullName evidence="10">Amino acid ABC transporter permease</fullName>
    </submittedName>
</protein>
<evidence type="ECO:0000256" key="6">
    <source>
        <dbReference type="ARBA" id="ARBA00022989"/>
    </source>
</evidence>
<dbReference type="GO" id="GO:0043190">
    <property type="term" value="C:ATP-binding cassette (ABC) transporter complex"/>
    <property type="evidence" value="ECO:0007669"/>
    <property type="project" value="InterPro"/>
</dbReference>
<dbReference type="PANTHER" id="PTHR30614">
    <property type="entry name" value="MEMBRANE COMPONENT OF AMINO ACID ABC TRANSPORTER"/>
    <property type="match status" value="1"/>
</dbReference>
<evidence type="ECO:0000256" key="5">
    <source>
        <dbReference type="ARBA" id="ARBA00022970"/>
    </source>
</evidence>
<dbReference type="PANTHER" id="PTHR30614:SF0">
    <property type="entry name" value="L-CYSTINE TRANSPORT SYSTEM PERMEASE PROTEIN TCYL"/>
    <property type="match status" value="1"/>
</dbReference>
<proteinExistence type="inferred from homology"/>
<evidence type="ECO:0000256" key="1">
    <source>
        <dbReference type="ARBA" id="ARBA00004651"/>
    </source>
</evidence>
<keyword evidence="6 8" id="KW-1133">Transmembrane helix</keyword>
<feature type="domain" description="ABC transmembrane type-1" evidence="9">
    <location>
        <begin position="22"/>
        <end position="223"/>
    </location>
</feature>
<evidence type="ECO:0000313" key="10">
    <source>
        <dbReference type="EMBL" id="GGG85636.1"/>
    </source>
</evidence>
<comment type="subcellular location">
    <subcellularLocation>
        <location evidence="1 8">Cell membrane</location>
        <topology evidence="1 8">Multi-pass membrane protein</topology>
    </subcellularLocation>
</comment>
<reference evidence="10 11" key="1">
    <citation type="journal article" date="2014" name="Int. J. Syst. Evol. Microbiol.">
        <title>Complete genome sequence of Corynebacterium casei LMG S-19264T (=DSM 44701T), isolated from a smear-ripened cheese.</title>
        <authorList>
            <consortium name="US DOE Joint Genome Institute (JGI-PGF)"/>
            <person name="Walter F."/>
            <person name="Albersmeier A."/>
            <person name="Kalinowski J."/>
            <person name="Ruckert C."/>
        </authorList>
    </citation>
    <scope>NUCLEOTIDE SEQUENCE [LARGE SCALE GENOMIC DNA]</scope>
    <source>
        <strain evidence="10 11">CGMCC 1.15286</strain>
    </source>
</reference>
<evidence type="ECO:0000313" key="11">
    <source>
        <dbReference type="Proteomes" id="UP000600247"/>
    </source>
</evidence>
<organism evidence="10 11">
    <name type="scientific">Paenibacillus radicis</name>
    <name type="common">ex Gao et al. 2016</name>
    <dbReference type="NCBI Taxonomy" id="1737354"/>
    <lineage>
        <taxon>Bacteria</taxon>
        <taxon>Bacillati</taxon>
        <taxon>Bacillota</taxon>
        <taxon>Bacilli</taxon>
        <taxon>Bacillales</taxon>
        <taxon>Paenibacillaceae</taxon>
        <taxon>Paenibacillus</taxon>
    </lineage>
</organism>
<dbReference type="InterPro" id="IPR010065">
    <property type="entry name" value="AA_ABC_transptr_permease_3TM"/>
</dbReference>